<evidence type="ECO:0000259" key="5">
    <source>
        <dbReference type="PROSITE" id="PS50931"/>
    </source>
</evidence>
<dbReference type="PANTHER" id="PTHR30537:SF31">
    <property type="entry name" value="TRANSCRIPTIONAL REGULATOR, LYSR FAMILY"/>
    <property type="match status" value="1"/>
</dbReference>
<feature type="domain" description="HTH lysR-type" evidence="5">
    <location>
        <begin position="2"/>
        <end position="59"/>
    </location>
</feature>
<reference evidence="6 7" key="1">
    <citation type="submission" date="2014-12" db="EMBL/GenBank/DDBJ databases">
        <title>16Stimator: statistical estimation of ribosomal gene copy numbers from draft genome assemblies.</title>
        <authorList>
            <person name="Perisin M.A."/>
            <person name="Vetter M."/>
            <person name="Gilbert J.A."/>
            <person name="Bergelson J."/>
        </authorList>
    </citation>
    <scope>NUCLEOTIDE SEQUENCE [LARGE SCALE GENOMIC DNA]</scope>
    <source>
        <strain evidence="6 7">MEDvA23</strain>
    </source>
</reference>
<dbReference type="GO" id="GO:0003700">
    <property type="term" value="F:DNA-binding transcription factor activity"/>
    <property type="evidence" value="ECO:0007669"/>
    <property type="project" value="InterPro"/>
</dbReference>
<name>A0A0D0LY23_VARPD</name>
<evidence type="ECO:0000313" key="7">
    <source>
        <dbReference type="Proteomes" id="UP000032067"/>
    </source>
</evidence>
<dbReference type="CDD" id="cd08422">
    <property type="entry name" value="PBP2_CrgA_like"/>
    <property type="match status" value="1"/>
</dbReference>
<evidence type="ECO:0000256" key="2">
    <source>
        <dbReference type="ARBA" id="ARBA00023015"/>
    </source>
</evidence>
<dbReference type="InterPro" id="IPR000847">
    <property type="entry name" value="LysR_HTH_N"/>
</dbReference>
<keyword evidence="4" id="KW-0804">Transcription</keyword>
<dbReference type="InterPro" id="IPR005119">
    <property type="entry name" value="LysR_subst-bd"/>
</dbReference>
<evidence type="ECO:0000256" key="1">
    <source>
        <dbReference type="ARBA" id="ARBA00009437"/>
    </source>
</evidence>
<dbReference type="GO" id="GO:0043565">
    <property type="term" value="F:sequence-specific DNA binding"/>
    <property type="evidence" value="ECO:0007669"/>
    <property type="project" value="TreeGrafter"/>
</dbReference>
<dbReference type="Proteomes" id="UP000032067">
    <property type="component" value="Unassembled WGS sequence"/>
</dbReference>
<accession>A0A0D0LY23</accession>
<dbReference type="Pfam" id="PF00126">
    <property type="entry name" value="HTH_1"/>
    <property type="match status" value="1"/>
</dbReference>
<dbReference type="GO" id="GO:0006351">
    <property type="term" value="P:DNA-templated transcription"/>
    <property type="evidence" value="ECO:0007669"/>
    <property type="project" value="TreeGrafter"/>
</dbReference>
<dbReference type="Pfam" id="PF03466">
    <property type="entry name" value="LysR_substrate"/>
    <property type="match status" value="1"/>
</dbReference>
<dbReference type="AlphaFoldDB" id="A0A0D0LY23"/>
<dbReference type="InterPro" id="IPR036390">
    <property type="entry name" value="WH_DNA-bd_sf"/>
</dbReference>
<protein>
    <submittedName>
        <fullName evidence="6">LysR family transcriptional regulator</fullName>
    </submittedName>
</protein>
<dbReference type="PROSITE" id="PS50931">
    <property type="entry name" value="HTH_LYSR"/>
    <property type="match status" value="1"/>
</dbReference>
<keyword evidence="2" id="KW-0805">Transcription regulation</keyword>
<evidence type="ECO:0000313" key="6">
    <source>
        <dbReference type="EMBL" id="KIQ34278.1"/>
    </source>
</evidence>
<sequence>MLDLKDVFYFVQVVDRGGFTAAGSALRLPKSTLSHRVQELEGYLGVRLLNRTSRQFGMTDIGKEFYQYAVAMLHSSDVAEEAVRQRLAEPSGVIRLTTAVEIAQFALREILPVFMNRYPKVRVVEIATDRYVDIVGEGFDLAIRGHTASLQNSTLVQRALANVPWYLFAGPGYLAQMGVPESPADLAQHATIAMVRNGPQQWLLKGPHDEELVMPIDPRFQSNNMVALKEAACANLGIAALPGYICRSELRDGTLRQLLPDWSAADARISALIPFRTGLLPAVRSLVDFLAVEMPVVTAFDHPRSFE</sequence>
<dbReference type="SUPFAM" id="SSF53850">
    <property type="entry name" value="Periplasmic binding protein-like II"/>
    <property type="match status" value="1"/>
</dbReference>
<comment type="caution">
    <text evidence="6">The sequence shown here is derived from an EMBL/GenBank/DDBJ whole genome shotgun (WGS) entry which is preliminary data.</text>
</comment>
<evidence type="ECO:0000256" key="4">
    <source>
        <dbReference type="ARBA" id="ARBA00023163"/>
    </source>
</evidence>
<gene>
    <name evidence="6" type="ORF">RT97_08105</name>
</gene>
<dbReference type="SUPFAM" id="SSF46785">
    <property type="entry name" value="Winged helix' DNA-binding domain"/>
    <property type="match status" value="1"/>
</dbReference>
<comment type="similarity">
    <text evidence="1">Belongs to the LysR transcriptional regulatory family.</text>
</comment>
<keyword evidence="3" id="KW-0238">DNA-binding</keyword>
<dbReference type="OrthoDB" id="5671700at2"/>
<dbReference type="InterPro" id="IPR036388">
    <property type="entry name" value="WH-like_DNA-bd_sf"/>
</dbReference>
<dbReference type="InterPro" id="IPR058163">
    <property type="entry name" value="LysR-type_TF_proteobact-type"/>
</dbReference>
<dbReference type="Gene3D" id="3.40.190.290">
    <property type="match status" value="1"/>
</dbReference>
<dbReference type="PANTHER" id="PTHR30537">
    <property type="entry name" value="HTH-TYPE TRANSCRIPTIONAL REGULATOR"/>
    <property type="match status" value="1"/>
</dbReference>
<evidence type="ECO:0000256" key="3">
    <source>
        <dbReference type="ARBA" id="ARBA00023125"/>
    </source>
</evidence>
<dbReference type="Gene3D" id="1.10.10.10">
    <property type="entry name" value="Winged helix-like DNA-binding domain superfamily/Winged helix DNA-binding domain"/>
    <property type="match status" value="1"/>
</dbReference>
<dbReference type="EMBL" id="JXQQ01000016">
    <property type="protein sequence ID" value="KIQ34278.1"/>
    <property type="molecule type" value="Genomic_DNA"/>
</dbReference>
<organism evidence="6 7">
    <name type="scientific">Variovorax paradoxus</name>
    <dbReference type="NCBI Taxonomy" id="34073"/>
    <lineage>
        <taxon>Bacteria</taxon>
        <taxon>Pseudomonadati</taxon>
        <taxon>Pseudomonadota</taxon>
        <taxon>Betaproteobacteria</taxon>
        <taxon>Burkholderiales</taxon>
        <taxon>Comamonadaceae</taxon>
        <taxon>Variovorax</taxon>
    </lineage>
</organism>
<dbReference type="FunFam" id="1.10.10.10:FF:000001">
    <property type="entry name" value="LysR family transcriptional regulator"/>
    <property type="match status" value="1"/>
</dbReference>
<dbReference type="RefSeq" id="WP_042578274.1">
    <property type="nucleotide sequence ID" value="NZ_JXQQ01000016.1"/>
</dbReference>
<proteinExistence type="inferred from homology"/>